<comment type="caution">
    <text evidence="2">The sequence shown here is derived from an EMBL/GenBank/DDBJ whole genome shotgun (WGS) entry which is preliminary data.</text>
</comment>
<protein>
    <submittedName>
        <fullName evidence="2">Nuclear transport factor 2 family protein</fullName>
    </submittedName>
</protein>
<accession>A0ABU3W018</accession>
<dbReference type="Proteomes" id="UP001269819">
    <property type="component" value="Unassembled WGS sequence"/>
</dbReference>
<feature type="domain" description="SnoaL-like" evidence="1">
    <location>
        <begin position="31"/>
        <end position="132"/>
    </location>
</feature>
<gene>
    <name evidence="2" type="ORF">RYS15_14405</name>
</gene>
<reference evidence="2 3" key="1">
    <citation type="submission" date="2023-10" db="EMBL/GenBank/DDBJ databases">
        <title>Characteristics and mechanism of a salt-tolerant marine origin heterotrophic nitrifying- aerobic denitrifying bacteria Marinobacter xestospongiae HN1.</title>
        <authorList>
            <person name="Qi R."/>
        </authorList>
    </citation>
    <scope>NUCLEOTIDE SEQUENCE [LARGE SCALE GENOMIC DNA]</scope>
    <source>
        <strain evidence="2 3">HN1</strain>
    </source>
</reference>
<name>A0ABU3W018_9GAMM</name>
<evidence type="ECO:0000313" key="3">
    <source>
        <dbReference type="Proteomes" id="UP001269819"/>
    </source>
</evidence>
<dbReference type="RefSeq" id="WP_316974354.1">
    <property type="nucleotide sequence ID" value="NZ_JAWIIJ010000009.1"/>
</dbReference>
<dbReference type="InterPro" id="IPR032710">
    <property type="entry name" value="NTF2-like_dom_sf"/>
</dbReference>
<dbReference type="Pfam" id="PF12680">
    <property type="entry name" value="SnoaL_2"/>
    <property type="match status" value="1"/>
</dbReference>
<dbReference type="InterPro" id="IPR037401">
    <property type="entry name" value="SnoaL-like"/>
</dbReference>
<dbReference type="EMBL" id="JAWIIJ010000009">
    <property type="protein sequence ID" value="MDV2079878.1"/>
    <property type="molecule type" value="Genomic_DNA"/>
</dbReference>
<keyword evidence="3" id="KW-1185">Reference proteome</keyword>
<sequence length="162" mass="17968">MSSVTAINGAPASNGSMSSEAAKKDMIERFQALFQAMAGGQVAGLEAVYHPDVVFVDPFTRVQGLEALTHYFEGAYQNVIRCDFAFGATVADDRGFCQPWTMSLRHRRLRKGELIRVDGISQLTVDSGLVRLHRDYFDAGQLLYENVPLLGSAVRWLRRQAV</sequence>
<evidence type="ECO:0000259" key="1">
    <source>
        <dbReference type="Pfam" id="PF12680"/>
    </source>
</evidence>
<dbReference type="Gene3D" id="3.10.450.50">
    <property type="match status" value="1"/>
</dbReference>
<evidence type="ECO:0000313" key="2">
    <source>
        <dbReference type="EMBL" id="MDV2079878.1"/>
    </source>
</evidence>
<organism evidence="2 3">
    <name type="scientific">Marinobacter xestospongiae</name>
    <dbReference type="NCBI Taxonomy" id="994319"/>
    <lineage>
        <taxon>Bacteria</taxon>
        <taxon>Pseudomonadati</taxon>
        <taxon>Pseudomonadota</taxon>
        <taxon>Gammaproteobacteria</taxon>
        <taxon>Pseudomonadales</taxon>
        <taxon>Marinobacteraceae</taxon>
        <taxon>Marinobacter</taxon>
    </lineage>
</organism>
<proteinExistence type="predicted"/>
<dbReference type="SUPFAM" id="SSF54427">
    <property type="entry name" value="NTF2-like"/>
    <property type="match status" value="1"/>
</dbReference>